<dbReference type="RefSeq" id="WP_377284899.1">
    <property type="nucleotide sequence ID" value="NZ_JBHSBM010000005.1"/>
</dbReference>
<comment type="caution">
    <text evidence="6">The sequence shown here is derived from an EMBL/GenBank/DDBJ whole genome shotgun (WGS) entry which is preliminary data.</text>
</comment>
<evidence type="ECO:0000256" key="4">
    <source>
        <dbReference type="ARBA" id="ARBA00023163"/>
    </source>
</evidence>
<evidence type="ECO:0000259" key="5">
    <source>
        <dbReference type="PROSITE" id="PS50931"/>
    </source>
</evidence>
<dbReference type="Gene3D" id="3.40.190.10">
    <property type="entry name" value="Periplasmic binding protein-like II"/>
    <property type="match status" value="2"/>
</dbReference>
<dbReference type="CDD" id="cd08414">
    <property type="entry name" value="PBP2_LTTR_aromatics_like"/>
    <property type="match status" value="1"/>
</dbReference>
<dbReference type="PROSITE" id="PS50931">
    <property type="entry name" value="HTH_LYSR"/>
    <property type="match status" value="1"/>
</dbReference>
<dbReference type="PANTHER" id="PTHR30346:SF0">
    <property type="entry name" value="HCA OPERON TRANSCRIPTIONAL ACTIVATOR HCAR"/>
    <property type="match status" value="1"/>
</dbReference>
<keyword evidence="3" id="KW-0238">DNA-binding</keyword>
<dbReference type="Pfam" id="PF03466">
    <property type="entry name" value="LysR_substrate"/>
    <property type="match status" value="1"/>
</dbReference>
<keyword evidence="4" id="KW-0804">Transcription</keyword>
<dbReference type="PANTHER" id="PTHR30346">
    <property type="entry name" value="TRANSCRIPTIONAL DUAL REGULATOR HCAR-RELATED"/>
    <property type="match status" value="1"/>
</dbReference>
<evidence type="ECO:0000256" key="3">
    <source>
        <dbReference type="ARBA" id="ARBA00023125"/>
    </source>
</evidence>
<keyword evidence="7" id="KW-1185">Reference proteome</keyword>
<evidence type="ECO:0000313" key="7">
    <source>
        <dbReference type="Proteomes" id="UP001595850"/>
    </source>
</evidence>
<name>A0ABV8HYN8_9ACTN</name>
<sequence length="295" mass="32466">METRDIEILLTLAEELHFGRTAERLHLSQARVSQVIRKLERRVGAPLFERTSRRVKPTPIGRRLCHDLQQALDLIQTGLARAEAAALDTGRALRLGVMGILGLELRRLVDAFRDRYPGSEVQITEFHFSDPFTPLRTGQADLHLLWLPVREPDLTVGPVVLTEGRVLAVAAGHPLAARDSASLEDLGDHLVVDGGAGAPDYWVESMVPWRTPSGRRIGRGPSARTFHEVLSLVAEGRCVSPLNAHVTRYYSHPGVVFLPIADAPATRWALTWRTAGESAHIRALAQTARDIGAHA</sequence>
<comment type="similarity">
    <text evidence="1">Belongs to the LysR transcriptional regulatory family.</text>
</comment>
<dbReference type="SUPFAM" id="SSF46785">
    <property type="entry name" value="Winged helix' DNA-binding domain"/>
    <property type="match status" value="1"/>
</dbReference>
<dbReference type="Pfam" id="PF00126">
    <property type="entry name" value="HTH_1"/>
    <property type="match status" value="1"/>
</dbReference>
<organism evidence="6 7">
    <name type="scientific">Planomonospora corallina</name>
    <dbReference type="NCBI Taxonomy" id="1806052"/>
    <lineage>
        <taxon>Bacteria</taxon>
        <taxon>Bacillati</taxon>
        <taxon>Actinomycetota</taxon>
        <taxon>Actinomycetes</taxon>
        <taxon>Streptosporangiales</taxon>
        <taxon>Streptosporangiaceae</taxon>
        <taxon>Planomonospora</taxon>
    </lineage>
</organism>
<protein>
    <submittedName>
        <fullName evidence="6">LysR family transcriptional regulator</fullName>
    </submittedName>
</protein>
<dbReference type="InterPro" id="IPR036388">
    <property type="entry name" value="WH-like_DNA-bd_sf"/>
</dbReference>
<dbReference type="SUPFAM" id="SSF53850">
    <property type="entry name" value="Periplasmic binding protein-like II"/>
    <property type="match status" value="1"/>
</dbReference>
<accession>A0ABV8HYN8</accession>
<dbReference type="InterPro" id="IPR036390">
    <property type="entry name" value="WH_DNA-bd_sf"/>
</dbReference>
<feature type="domain" description="HTH lysR-type" evidence="5">
    <location>
        <begin position="1"/>
        <end position="58"/>
    </location>
</feature>
<evidence type="ECO:0000256" key="2">
    <source>
        <dbReference type="ARBA" id="ARBA00023015"/>
    </source>
</evidence>
<dbReference type="PRINTS" id="PR00039">
    <property type="entry name" value="HTHLYSR"/>
</dbReference>
<dbReference type="Proteomes" id="UP001595850">
    <property type="component" value="Unassembled WGS sequence"/>
</dbReference>
<gene>
    <name evidence="6" type="ORF">ACFOWE_01460</name>
</gene>
<evidence type="ECO:0000256" key="1">
    <source>
        <dbReference type="ARBA" id="ARBA00009437"/>
    </source>
</evidence>
<keyword evidence="2" id="KW-0805">Transcription regulation</keyword>
<proteinExistence type="inferred from homology"/>
<dbReference type="InterPro" id="IPR005119">
    <property type="entry name" value="LysR_subst-bd"/>
</dbReference>
<dbReference type="EMBL" id="JBHSBM010000005">
    <property type="protein sequence ID" value="MFC4056942.1"/>
    <property type="molecule type" value="Genomic_DNA"/>
</dbReference>
<dbReference type="Gene3D" id="1.10.10.10">
    <property type="entry name" value="Winged helix-like DNA-binding domain superfamily/Winged helix DNA-binding domain"/>
    <property type="match status" value="1"/>
</dbReference>
<evidence type="ECO:0000313" key="6">
    <source>
        <dbReference type="EMBL" id="MFC4056942.1"/>
    </source>
</evidence>
<dbReference type="InterPro" id="IPR000847">
    <property type="entry name" value="LysR_HTH_N"/>
</dbReference>
<reference evidence="7" key="1">
    <citation type="journal article" date="2019" name="Int. J. Syst. Evol. Microbiol.">
        <title>The Global Catalogue of Microorganisms (GCM) 10K type strain sequencing project: providing services to taxonomists for standard genome sequencing and annotation.</title>
        <authorList>
            <consortium name="The Broad Institute Genomics Platform"/>
            <consortium name="The Broad Institute Genome Sequencing Center for Infectious Disease"/>
            <person name="Wu L."/>
            <person name="Ma J."/>
        </authorList>
    </citation>
    <scope>NUCLEOTIDE SEQUENCE [LARGE SCALE GENOMIC DNA]</scope>
    <source>
        <strain evidence="7">TBRC 4489</strain>
    </source>
</reference>